<dbReference type="PANTHER" id="PTHR44156">
    <property type="entry name" value="SUPERNUMERARY LIMBS, ISOFORM B-RELATED"/>
    <property type="match status" value="1"/>
</dbReference>
<sequence>MSISSDDVPEAQANQRSQTSGIHEEEASRFQSQQAKRAVTAPLSYARLAVANSSRLRIRYRNSDKPRRVLRNPTTPTHLVVSAHGFIDHVYSSPLAYRKSLYEPGNPLLANDLVEDCCLVQASSGPILISAHGTQDRQLSAALLHDMKPRTLNRPWDRSRRAGASAVTTMLHPGMFASGGHDHRVHLWSFDDEPGHPPVAEQLSIRHTSVIHSLLSIRDTSHKLVSVGADCSTHLWDLASQRVVHSLKTSNTPYHAHKTDSPFCTLLEVAHREFQFEVRDHRMIPEHPAQRFGVYTPEFHGRFMKGDTRSHFLASGSRTGDVRLWDLRNTNSYLASVSCFGNDKVVQVIAEESHYVACSEKGDFCTIDYSIPN</sequence>
<comment type="caution">
    <text evidence="3">The sequence shown here is derived from an EMBL/GenBank/DDBJ whole genome shotgun (WGS) entry which is preliminary data.</text>
</comment>
<dbReference type="AlphaFoldDB" id="A0A5M3MSR3"/>
<dbReference type="Gene3D" id="2.130.10.10">
    <property type="entry name" value="YVTN repeat-like/Quinoprotein amine dehydrogenase"/>
    <property type="match status" value="1"/>
</dbReference>
<feature type="repeat" description="WD" evidence="1">
    <location>
        <begin position="312"/>
        <end position="335"/>
    </location>
</feature>
<dbReference type="RefSeq" id="XP_007767630.1">
    <property type="nucleotide sequence ID" value="XM_007769440.1"/>
</dbReference>
<proteinExistence type="predicted"/>
<evidence type="ECO:0000313" key="4">
    <source>
        <dbReference type="Proteomes" id="UP000053558"/>
    </source>
</evidence>
<keyword evidence="1" id="KW-0853">WD repeat</keyword>
<dbReference type="GeneID" id="19210301"/>
<gene>
    <name evidence="3" type="ORF">CONPUDRAFT_81745</name>
</gene>
<name>A0A5M3MSR3_CONPW</name>
<dbReference type="EMBL" id="JH711577">
    <property type="protein sequence ID" value="EIW82208.1"/>
    <property type="molecule type" value="Genomic_DNA"/>
</dbReference>
<accession>A0A5M3MSR3</accession>
<dbReference type="InterPro" id="IPR001680">
    <property type="entry name" value="WD40_rpt"/>
</dbReference>
<protein>
    <submittedName>
        <fullName evidence="3">Uncharacterized protein</fullName>
    </submittedName>
</protein>
<evidence type="ECO:0000256" key="1">
    <source>
        <dbReference type="PROSITE-ProRule" id="PRU00221"/>
    </source>
</evidence>
<dbReference type="InterPro" id="IPR036322">
    <property type="entry name" value="WD40_repeat_dom_sf"/>
</dbReference>
<feature type="compositionally biased region" description="Polar residues" evidence="2">
    <location>
        <begin position="12"/>
        <end position="21"/>
    </location>
</feature>
<dbReference type="OrthoDB" id="1897642at2759"/>
<dbReference type="PROSITE" id="PS50082">
    <property type="entry name" value="WD_REPEATS_2"/>
    <property type="match status" value="1"/>
</dbReference>
<evidence type="ECO:0000313" key="3">
    <source>
        <dbReference type="EMBL" id="EIW82208.1"/>
    </source>
</evidence>
<reference evidence="4" key="1">
    <citation type="journal article" date="2012" name="Science">
        <title>The Paleozoic origin of enzymatic lignin decomposition reconstructed from 31 fungal genomes.</title>
        <authorList>
            <person name="Floudas D."/>
            <person name="Binder M."/>
            <person name="Riley R."/>
            <person name="Barry K."/>
            <person name="Blanchette R.A."/>
            <person name="Henrissat B."/>
            <person name="Martinez A.T."/>
            <person name="Otillar R."/>
            <person name="Spatafora J.W."/>
            <person name="Yadav J.S."/>
            <person name="Aerts A."/>
            <person name="Benoit I."/>
            <person name="Boyd A."/>
            <person name="Carlson A."/>
            <person name="Copeland A."/>
            <person name="Coutinho P.M."/>
            <person name="de Vries R.P."/>
            <person name="Ferreira P."/>
            <person name="Findley K."/>
            <person name="Foster B."/>
            <person name="Gaskell J."/>
            <person name="Glotzer D."/>
            <person name="Gorecki P."/>
            <person name="Heitman J."/>
            <person name="Hesse C."/>
            <person name="Hori C."/>
            <person name="Igarashi K."/>
            <person name="Jurgens J.A."/>
            <person name="Kallen N."/>
            <person name="Kersten P."/>
            <person name="Kohler A."/>
            <person name="Kuees U."/>
            <person name="Kumar T.K.A."/>
            <person name="Kuo A."/>
            <person name="LaButti K."/>
            <person name="Larrondo L.F."/>
            <person name="Lindquist E."/>
            <person name="Ling A."/>
            <person name="Lombard V."/>
            <person name="Lucas S."/>
            <person name="Lundell T."/>
            <person name="Martin R."/>
            <person name="McLaughlin D.J."/>
            <person name="Morgenstern I."/>
            <person name="Morin E."/>
            <person name="Murat C."/>
            <person name="Nagy L.G."/>
            <person name="Nolan M."/>
            <person name="Ohm R.A."/>
            <person name="Patyshakuliyeva A."/>
            <person name="Rokas A."/>
            <person name="Ruiz-Duenas F.J."/>
            <person name="Sabat G."/>
            <person name="Salamov A."/>
            <person name="Samejima M."/>
            <person name="Schmutz J."/>
            <person name="Slot J.C."/>
            <person name="St John F."/>
            <person name="Stenlid J."/>
            <person name="Sun H."/>
            <person name="Sun S."/>
            <person name="Syed K."/>
            <person name="Tsang A."/>
            <person name="Wiebenga A."/>
            <person name="Young D."/>
            <person name="Pisabarro A."/>
            <person name="Eastwood D.C."/>
            <person name="Martin F."/>
            <person name="Cullen D."/>
            <person name="Grigoriev I.V."/>
            <person name="Hibbett D.S."/>
        </authorList>
    </citation>
    <scope>NUCLEOTIDE SEQUENCE [LARGE SCALE GENOMIC DNA]</scope>
    <source>
        <strain evidence="4">RWD-64-598 SS2</strain>
    </source>
</reference>
<dbReference type="Proteomes" id="UP000053558">
    <property type="component" value="Unassembled WGS sequence"/>
</dbReference>
<dbReference type="KEGG" id="cput:CONPUDRAFT_81745"/>
<evidence type="ECO:0000256" key="2">
    <source>
        <dbReference type="SAM" id="MobiDB-lite"/>
    </source>
</evidence>
<keyword evidence="4" id="KW-1185">Reference proteome</keyword>
<dbReference type="InterPro" id="IPR053299">
    <property type="entry name" value="ASTRA_WD_repeat"/>
</dbReference>
<feature type="region of interest" description="Disordered" evidence="2">
    <location>
        <begin position="1"/>
        <end position="35"/>
    </location>
</feature>
<organism evidence="3 4">
    <name type="scientific">Coniophora puteana (strain RWD-64-598)</name>
    <name type="common">Brown rot fungus</name>
    <dbReference type="NCBI Taxonomy" id="741705"/>
    <lineage>
        <taxon>Eukaryota</taxon>
        <taxon>Fungi</taxon>
        <taxon>Dikarya</taxon>
        <taxon>Basidiomycota</taxon>
        <taxon>Agaricomycotina</taxon>
        <taxon>Agaricomycetes</taxon>
        <taxon>Agaricomycetidae</taxon>
        <taxon>Boletales</taxon>
        <taxon>Coniophorineae</taxon>
        <taxon>Coniophoraceae</taxon>
        <taxon>Coniophora</taxon>
    </lineage>
</organism>
<dbReference type="SUPFAM" id="SSF50978">
    <property type="entry name" value="WD40 repeat-like"/>
    <property type="match status" value="1"/>
</dbReference>
<dbReference type="SMART" id="SM00320">
    <property type="entry name" value="WD40"/>
    <property type="match status" value="3"/>
</dbReference>
<dbReference type="InterPro" id="IPR015943">
    <property type="entry name" value="WD40/YVTN_repeat-like_dom_sf"/>
</dbReference>